<dbReference type="AlphaFoldDB" id="A0AAD7DLK1"/>
<dbReference type="Proteomes" id="UP001221757">
    <property type="component" value="Unassembled WGS sequence"/>
</dbReference>
<protein>
    <submittedName>
        <fullName evidence="2">Uncharacterized protein</fullName>
    </submittedName>
</protein>
<name>A0AAD7DLK1_MYCRO</name>
<comment type="caution">
    <text evidence="2">The sequence shown here is derived from an EMBL/GenBank/DDBJ whole genome shotgun (WGS) entry which is preliminary data.</text>
</comment>
<feature type="region of interest" description="Disordered" evidence="1">
    <location>
        <begin position="283"/>
        <end position="304"/>
    </location>
</feature>
<keyword evidence="3" id="KW-1185">Reference proteome</keyword>
<sequence length="304" mass="33056">MSGAIREGVETDVFWHINSGLASVIASGLNDSTRASVHTMVAKFSEFELEDRLRLVSGPGGEDVVPLDVCGASSPSAMRGLKIEAHYSRFSKENFGDVDITNTASGKTIIAFDRDLGRIDCDKARRSACLQDLDGACAFPRGIDTPGCTIPHYHTAFNSTRYFPWLKSGYYFSARRRTAEKRPRLMHCPGRSGDLGDSPFHLTKLVIRINQGLTVSRLWQPETTGHPDGSESPQRHGQRALPTGESLRRMRVNRCTMMCPAVELHSEAVGGPHVMSIRAQAAASVPRGGETGGAALGSGRRFAR</sequence>
<evidence type="ECO:0000313" key="3">
    <source>
        <dbReference type="Proteomes" id="UP001221757"/>
    </source>
</evidence>
<organism evidence="2 3">
    <name type="scientific">Mycena rosella</name>
    <name type="common">Pink bonnet</name>
    <name type="synonym">Agaricus rosellus</name>
    <dbReference type="NCBI Taxonomy" id="1033263"/>
    <lineage>
        <taxon>Eukaryota</taxon>
        <taxon>Fungi</taxon>
        <taxon>Dikarya</taxon>
        <taxon>Basidiomycota</taxon>
        <taxon>Agaricomycotina</taxon>
        <taxon>Agaricomycetes</taxon>
        <taxon>Agaricomycetidae</taxon>
        <taxon>Agaricales</taxon>
        <taxon>Marasmiineae</taxon>
        <taxon>Mycenaceae</taxon>
        <taxon>Mycena</taxon>
    </lineage>
</organism>
<proteinExistence type="predicted"/>
<accession>A0AAD7DLK1</accession>
<evidence type="ECO:0000256" key="1">
    <source>
        <dbReference type="SAM" id="MobiDB-lite"/>
    </source>
</evidence>
<dbReference type="EMBL" id="JARKIE010000041">
    <property type="protein sequence ID" value="KAJ7694632.1"/>
    <property type="molecule type" value="Genomic_DNA"/>
</dbReference>
<feature type="region of interest" description="Disordered" evidence="1">
    <location>
        <begin position="220"/>
        <end position="247"/>
    </location>
</feature>
<reference evidence="2" key="1">
    <citation type="submission" date="2023-03" db="EMBL/GenBank/DDBJ databases">
        <title>Massive genome expansion in bonnet fungi (Mycena s.s.) driven by repeated elements and novel gene families across ecological guilds.</title>
        <authorList>
            <consortium name="Lawrence Berkeley National Laboratory"/>
            <person name="Harder C.B."/>
            <person name="Miyauchi S."/>
            <person name="Viragh M."/>
            <person name="Kuo A."/>
            <person name="Thoen E."/>
            <person name="Andreopoulos B."/>
            <person name="Lu D."/>
            <person name="Skrede I."/>
            <person name="Drula E."/>
            <person name="Henrissat B."/>
            <person name="Morin E."/>
            <person name="Kohler A."/>
            <person name="Barry K."/>
            <person name="LaButti K."/>
            <person name="Morin E."/>
            <person name="Salamov A."/>
            <person name="Lipzen A."/>
            <person name="Mereny Z."/>
            <person name="Hegedus B."/>
            <person name="Baldrian P."/>
            <person name="Stursova M."/>
            <person name="Weitz H."/>
            <person name="Taylor A."/>
            <person name="Grigoriev I.V."/>
            <person name="Nagy L.G."/>
            <person name="Martin F."/>
            <person name="Kauserud H."/>
        </authorList>
    </citation>
    <scope>NUCLEOTIDE SEQUENCE</scope>
    <source>
        <strain evidence="2">CBHHK067</strain>
    </source>
</reference>
<gene>
    <name evidence="2" type="ORF">B0H17DRAFT_1178591</name>
</gene>
<evidence type="ECO:0000313" key="2">
    <source>
        <dbReference type="EMBL" id="KAJ7694632.1"/>
    </source>
</evidence>